<dbReference type="PANTHER" id="PTHR46847">
    <property type="entry name" value="D-ALLOSE-BINDING PERIPLASMIC PROTEIN-RELATED"/>
    <property type="match status" value="1"/>
</dbReference>
<comment type="subcellular location">
    <subcellularLocation>
        <location evidence="1">Cell envelope</location>
    </subcellularLocation>
</comment>
<feature type="domain" description="Periplasmic binding protein" evidence="6">
    <location>
        <begin position="78"/>
        <end position="336"/>
    </location>
</feature>
<evidence type="ECO:0000256" key="2">
    <source>
        <dbReference type="ARBA" id="ARBA00007639"/>
    </source>
</evidence>
<dbReference type="Pfam" id="PF13407">
    <property type="entry name" value="Peripla_BP_4"/>
    <property type="match status" value="1"/>
</dbReference>
<dbReference type="CDD" id="cd06306">
    <property type="entry name" value="PBP1_TorT-like"/>
    <property type="match status" value="1"/>
</dbReference>
<feature type="signal peptide" evidence="5">
    <location>
        <begin position="1"/>
        <end position="32"/>
    </location>
</feature>
<gene>
    <name evidence="7" type="primary">torT</name>
    <name evidence="7" type="ORF">KP803_12450</name>
</gene>
<dbReference type="GO" id="GO:0055085">
    <property type="term" value="P:transmembrane transport"/>
    <property type="evidence" value="ECO:0007669"/>
    <property type="project" value="UniProtKB-ARBA"/>
</dbReference>
<comment type="similarity">
    <text evidence="2">Belongs to the bacterial solute-binding protein 2 family.</text>
</comment>
<keyword evidence="4 5" id="KW-0732">Signal</keyword>
<proteinExistence type="inferred from homology"/>
<dbReference type="GO" id="GO:0030313">
    <property type="term" value="C:cell envelope"/>
    <property type="evidence" value="ECO:0007669"/>
    <property type="project" value="UniProtKB-SubCell"/>
</dbReference>
<name>A0A9X2BK36_9VIBR</name>
<dbReference type="NCBIfam" id="NF008185">
    <property type="entry name" value="PRK10936.1"/>
    <property type="match status" value="1"/>
</dbReference>
<evidence type="ECO:0000256" key="1">
    <source>
        <dbReference type="ARBA" id="ARBA00004196"/>
    </source>
</evidence>
<dbReference type="SUPFAM" id="SSF53822">
    <property type="entry name" value="Periplasmic binding protein-like I"/>
    <property type="match status" value="1"/>
</dbReference>
<dbReference type="GO" id="GO:0030246">
    <property type="term" value="F:carbohydrate binding"/>
    <property type="evidence" value="ECO:0007669"/>
    <property type="project" value="UniProtKB-ARBA"/>
</dbReference>
<organism evidence="7 8">
    <name type="scientific">Vibrio amylolyticus</name>
    <dbReference type="NCBI Taxonomy" id="2847292"/>
    <lineage>
        <taxon>Bacteria</taxon>
        <taxon>Pseudomonadati</taxon>
        <taxon>Pseudomonadota</taxon>
        <taxon>Gammaproteobacteria</taxon>
        <taxon>Vibrionales</taxon>
        <taxon>Vibrionaceae</taxon>
        <taxon>Vibrio</taxon>
    </lineage>
</organism>
<dbReference type="PANTHER" id="PTHR46847:SF1">
    <property type="entry name" value="D-ALLOSE-BINDING PERIPLASMIC PROTEIN-RELATED"/>
    <property type="match status" value="1"/>
</dbReference>
<comment type="caution">
    <text evidence="7">The sequence shown here is derived from an EMBL/GenBank/DDBJ whole genome shotgun (WGS) entry which is preliminary data.</text>
</comment>
<evidence type="ECO:0000259" key="6">
    <source>
        <dbReference type="Pfam" id="PF13407"/>
    </source>
</evidence>
<dbReference type="EMBL" id="JAJHVV010000007">
    <property type="protein sequence ID" value="MCK6264082.1"/>
    <property type="molecule type" value="Genomic_DNA"/>
</dbReference>
<evidence type="ECO:0000256" key="3">
    <source>
        <dbReference type="ARBA" id="ARBA00022181"/>
    </source>
</evidence>
<evidence type="ECO:0000313" key="7">
    <source>
        <dbReference type="EMBL" id="MCK6264082.1"/>
    </source>
</evidence>
<protein>
    <recommendedName>
        <fullName evidence="3">Autoinducer 2-binding periplasmic protein LuxP</fullName>
    </recommendedName>
</protein>
<dbReference type="Gene3D" id="3.40.50.2300">
    <property type="match status" value="2"/>
</dbReference>
<feature type="chain" id="PRO_5040838823" description="Autoinducer 2-binding periplasmic protein LuxP" evidence="5">
    <location>
        <begin position="33"/>
        <end position="378"/>
    </location>
</feature>
<sequence>MLNRKSSHRRIVKSTLCAAITLGLFTVQSSFAEEVSVGSYYGNYDVTQKSPGQQSLSLRGPIMETWTLPAAPNKKLRIGISIPHVQDSYWHAVNYGLTSEAERLNIEFVVKEAGGYSYLNTQQQQLNELVEMGVDGIILGSISYSGNNDLVKKIDTQGIPVIEVINDIEAQSISAKSIVSFYDMGYLAGEYVANDAEQAGKDKVKVIFLPGPKNSGWADDSFTGFQSATDFFPGELSVVAVEWGDTSAKAQGDLLANALAAHPDVDYVIGNAVAAELAPDIIAKAGQQSKVIGTYITPALYKGITNGTIAAAPADMTVDQARIAMGMMVRLLKDEKPGTDFPFRAGPLIPVLSKTNITDYSYEKLFGPKDYSVRMDNL</sequence>
<dbReference type="InterPro" id="IPR025997">
    <property type="entry name" value="SBP_2_dom"/>
</dbReference>
<evidence type="ECO:0000313" key="8">
    <source>
        <dbReference type="Proteomes" id="UP001139559"/>
    </source>
</evidence>
<dbReference type="AlphaFoldDB" id="A0A9X2BK36"/>
<evidence type="ECO:0000256" key="5">
    <source>
        <dbReference type="SAM" id="SignalP"/>
    </source>
</evidence>
<reference evidence="7" key="1">
    <citation type="submission" date="2021-11" db="EMBL/GenBank/DDBJ databases">
        <title>Vibrio ZSDE26 sp. nov. and Vibrio ZSDZ34 sp. nov., isolated from coastal seawater in Qingdao.</title>
        <authorList>
            <person name="Zhang P."/>
        </authorList>
    </citation>
    <scope>NUCLEOTIDE SEQUENCE</scope>
    <source>
        <strain evidence="7">ZSDE26</strain>
    </source>
</reference>
<dbReference type="InterPro" id="IPR028082">
    <property type="entry name" value="Peripla_BP_I"/>
</dbReference>
<dbReference type="RefSeq" id="WP_248009160.1">
    <property type="nucleotide sequence ID" value="NZ_JAJHVV010000007.1"/>
</dbReference>
<evidence type="ECO:0000256" key="4">
    <source>
        <dbReference type="ARBA" id="ARBA00022729"/>
    </source>
</evidence>
<accession>A0A9X2BK36</accession>
<keyword evidence="8" id="KW-1185">Reference proteome</keyword>
<dbReference type="Proteomes" id="UP001139559">
    <property type="component" value="Unassembled WGS sequence"/>
</dbReference>